<dbReference type="EMBL" id="CP121689">
    <property type="protein sequence ID" value="WZL75380.1"/>
    <property type="molecule type" value="Genomic_DNA"/>
</dbReference>
<organism evidence="2 3">
    <name type="scientific">Thermatribacter velox</name>
    <dbReference type="NCBI Taxonomy" id="3039681"/>
    <lineage>
        <taxon>Bacteria</taxon>
        <taxon>Pseudomonadati</taxon>
        <taxon>Atribacterota</taxon>
        <taxon>Atribacteria</taxon>
        <taxon>Atribacterales</taxon>
        <taxon>Thermatribacteraceae</taxon>
        <taxon>Thermatribacter</taxon>
    </lineage>
</organism>
<keyword evidence="1" id="KW-1133">Transmembrane helix</keyword>
<evidence type="ECO:0000313" key="3">
    <source>
        <dbReference type="Proteomes" id="UP001461341"/>
    </source>
</evidence>
<feature type="transmembrane region" description="Helical" evidence="1">
    <location>
        <begin position="495"/>
        <end position="519"/>
    </location>
</feature>
<dbReference type="InterPro" id="IPR036249">
    <property type="entry name" value="Thioredoxin-like_sf"/>
</dbReference>
<name>A0ABZ2Y8P1_9BACT</name>
<dbReference type="Proteomes" id="UP001461341">
    <property type="component" value="Chromosome"/>
</dbReference>
<proteinExistence type="predicted"/>
<keyword evidence="1" id="KW-0812">Transmembrane</keyword>
<keyword evidence="1" id="KW-0472">Membrane</keyword>
<dbReference type="Gene3D" id="3.40.30.10">
    <property type="entry name" value="Glutaredoxin"/>
    <property type="match status" value="1"/>
</dbReference>
<gene>
    <name evidence="2" type="ORF">QBE54_07220</name>
</gene>
<protein>
    <recommendedName>
        <fullName evidence="4">Thioredoxin domain-containing protein</fullName>
    </recommendedName>
</protein>
<evidence type="ECO:0008006" key="4">
    <source>
        <dbReference type="Google" id="ProtNLM"/>
    </source>
</evidence>
<feature type="transmembrane region" description="Helical" evidence="1">
    <location>
        <begin position="323"/>
        <end position="353"/>
    </location>
</feature>
<feature type="transmembrane region" description="Helical" evidence="1">
    <location>
        <begin position="392"/>
        <end position="415"/>
    </location>
</feature>
<dbReference type="RefSeq" id="WP_369017527.1">
    <property type="nucleotide sequence ID" value="NZ_CP121689.1"/>
</dbReference>
<feature type="transmembrane region" description="Helical" evidence="1">
    <location>
        <begin position="539"/>
        <end position="557"/>
    </location>
</feature>
<reference evidence="2 3" key="1">
    <citation type="submission" date="2023-03" db="EMBL/GenBank/DDBJ databases">
        <title>Novel Species.</title>
        <authorList>
            <person name="Ma S."/>
        </authorList>
    </citation>
    <scope>NUCLEOTIDE SEQUENCE [LARGE SCALE GENOMIC DNA]</scope>
    <source>
        <strain evidence="2 3">B11</strain>
    </source>
</reference>
<dbReference type="SUPFAM" id="SSF52833">
    <property type="entry name" value="Thioredoxin-like"/>
    <property type="match status" value="1"/>
</dbReference>
<feature type="transmembrane region" description="Helical" evidence="1">
    <location>
        <begin position="455"/>
        <end position="483"/>
    </location>
</feature>
<keyword evidence="3" id="KW-1185">Reference proteome</keyword>
<sequence>MKKLFGFTIILVLLVFIVASFAAAYQITILGNLDKPPEELPRDSAFLIDTGNHAMSEKAWLQMLSEQKIESVVLPSQKDWEKRSQTLEKLAQDLKIVVTNPPENIKQDFFLPWYVVTHNYHKTVLLNFWENGSLPDSEALNAFLKKENPDRVVVVSDKALVEKLLEELSEWRDRTSVIVREESPQPLIDTLEVKEKPVFLFFYSSRCPVCRKIKNEITPPVFAKYQDQIKVVYFDYVIESNYRKLVELEEYWRVEDKTSVEIFSEIGYLASEDLDSYPQKLEEFIKKTLEGHFPPGQEKPIQQVTRTSKLEEYLFSRLKGATFWVIAGAGLLDGLNPCAFATIVFMVNLLFLLGHERRRIFEVGITYSISVYVTYFLLGLFFFEIWQHLGKYHIISQVAYGVMAALLFLFASLSIKDAIQYKKERRETGFTLGLPKSWRLKINQYLKQSFAERRLIIAALLSGVVVSFLEAGCTGQIYFPIIMLIHSETAYRIRAIFYLLLYNAFFIIPLFAVFLSVYFGSRSKKIVEFGRRNILFSKIALAALFIVLGILLLEGAIY</sequence>
<evidence type="ECO:0000313" key="2">
    <source>
        <dbReference type="EMBL" id="WZL75380.1"/>
    </source>
</evidence>
<accession>A0ABZ2Y8P1</accession>
<feature type="transmembrane region" description="Helical" evidence="1">
    <location>
        <begin position="365"/>
        <end position="386"/>
    </location>
</feature>
<evidence type="ECO:0000256" key="1">
    <source>
        <dbReference type="SAM" id="Phobius"/>
    </source>
</evidence>